<dbReference type="CDD" id="cd05380">
    <property type="entry name" value="CAP_euk"/>
    <property type="match status" value="1"/>
</dbReference>
<feature type="chain" id="PRO_5017002128" evidence="1">
    <location>
        <begin position="22"/>
        <end position="198"/>
    </location>
</feature>
<dbReference type="EMBL" id="JOJR01001195">
    <property type="protein sequence ID" value="RCN31897.1"/>
    <property type="molecule type" value="Genomic_DNA"/>
</dbReference>
<dbReference type="SMART" id="SM00198">
    <property type="entry name" value="SCP"/>
    <property type="match status" value="1"/>
</dbReference>
<evidence type="ECO:0000259" key="2">
    <source>
        <dbReference type="SMART" id="SM00198"/>
    </source>
</evidence>
<keyword evidence="1" id="KW-0732">Signal</keyword>
<protein>
    <submittedName>
        <fullName evidence="3">SCP-like protein</fullName>
    </submittedName>
</protein>
<feature type="domain" description="SCP" evidence="2">
    <location>
        <begin position="34"/>
        <end position="185"/>
    </location>
</feature>
<feature type="signal peptide" evidence="1">
    <location>
        <begin position="1"/>
        <end position="21"/>
    </location>
</feature>
<reference evidence="3 4" key="1">
    <citation type="submission" date="2014-10" db="EMBL/GenBank/DDBJ databases">
        <title>Draft genome of the hookworm Ancylostoma caninum.</title>
        <authorList>
            <person name="Mitreva M."/>
        </authorList>
    </citation>
    <scope>NUCLEOTIDE SEQUENCE [LARGE SCALE GENOMIC DNA]</scope>
    <source>
        <strain evidence="3 4">Baltimore</strain>
    </source>
</reference>
<evidence type="ECO:0000313" key="4">
    <source>
        <dbReference type="Proteomes" id="UP000252519"/>
    </source>
</evidence>
<dbReference type="InterPro" id="IPR035940">
    <property type="entry name" value="CAP_sf"/>
</dbReference>
<dbReference type="STRING" id="29170.A0A368FNY1"/>
<keyword evidence="4" id="KW-1185">Reference proteome</keyword>
<dbReference type="AlphaFoldDB" id="A0A368FNY1"/>
<dbReference type="SUPFAM" id="SSF55797">
    <property type="entry name" value="PR-1-like"/>
    <property type="match status" value="1"/>
</dbReference>
<dbReference type="Gene3D" id="3.40.33.10">
    <property type="entry name" value="CAP"/>
    <property type="match status" value="1"/>
</dbReference>
<dbReference type="Pfam" id="PF00188">
    <property type="entry name" value="CAP"/>
    <property type="match status" value="1"/>
</dbReference>
<accession>A0A368FNY1</accession>
<dbReference type="OrthoDB" id="5874910at2759"/>
<name>A0A368FNY1_ANCCA</name>
<gene>
    <name evidence="3" type="ORF">ANCCAN_22310</name>
</gene>
<dbReference type="InterPro" id="IPR014044">
    <property type="entry name" value="CAP_dom"/>
</dbReference>
<proteinExistence type="predicted"/>
<evidence type="ECO:0000313" key="3">
    <source>
        <dbReference type="EMBL" id="RCN31897.1"/>
    </source>
</evidence>
<sequence length="198" mass="22477">MLPVHPRPLILLLFGHSLVLATDICRTQVPYDDMKREELVKAHEELRKTIAEGNLPNLQGTLPPAKNMYTLIYDCKMEEEVQKELAGCSGHATLSEKYGQNYLVVPRAYMAADVSNRLKAAIAIWQGPQTYYGLKNFSNYDDNRLYTFANMVHAKTLRFACGYKDDCGAQGAELLHISCIYNLMISEICCPKRFSNYQ</sequence>
<dbReference type="Proteomes" id="UP000252519">
    <property type="component" value="Unassembled WGS sequence"/>
</dbReference>
<organism evidence="3 4">
    <name type="scientific">Ancylostoma caninum</name>
    <name type="common">Dog hookworm</name>
    <dbReference type="NCBI Taxonomy" id="29170"/>
    <lineage>
        <taxon>Eukaryota</taxon>
        <taxon>Metazoa</taxon>
        <taxon>Ecdysozoa</taxon>
        <taxon>Nematoda</taxon>
        <taxon>Chromadorea</taxon>
        <taxon>Rhabditida</taxon>
        <taxon>Rhabditina</taxon>
        <taxon>Rhabditomorpha</taxon>
        <taxon>Strongyloidea</taxon>
        <taxon>Ancylostomatidae</taxon>
        <taxon>Ancylostomatinae</taxon>
        <taxon>Ancylostoma</taxon>
    </lineage>
</organism>
<comment type="caution">
    <text evidence="3">The sequence shown here is derived from an EMBL/GenBank/DDBJ whole genome shotgun (WGS) entry which is preliminary data.</text>
</comment>
<evidence type="ECO:0000256" key="1">
    <source>
        <dbReference type="SAM" id="SignalP"/>
    </source>
</evidence>